<proteinExistence type="predicted"/>
<evidence type="ECO:0000313" key="2">
    <source>
        <dbReference type="Proteomes" id="UP000790709"/>
    </source>
</evidence>
<accession>A0ACB8BSH0</accession>
<dbReference type="EMBL" id="MU266354">
    <property type="protein sequence ID" value="KAH7928339.1"/>
    <property type="molecule type" value="Genomic_DNA"/>
</dbReference>
<organism evidence="1 2">
    <name type="scientific">Leucogyrophana mollusca</name>
    <dbReference type="NCBI Taxonomy" id="85980"/>
    <lineage>
        <taxon>Eukaryota</taxon>
        <taxon>Fungi</taxon>
        <taxon>Dikarya</taxon>
        <taxon>Basidiomycota</taxon>
        <taxon>Agaricomycotina</taxon>
        <taxon>Agaricomycetes</taxon>
        <taxon>Agaricomycetidae</taxon>
        <taxon>Boletales</taxon>
        <taxon>Boletales incertae sedis</taxon>
        <taxon>Leucogyrophana</taxon>
    </lineage>
</organism>
<sequence length="208" mass="22849">MFQDPQTLSTVAPNPEIGKRLPPAARPVSSLARLTLGDVIVGRRPHGTPCNSEPTWLPRGRSAVVRITISTWNTRSLDTGSPISLVCDVIVLSHEPTSIPFPLLRYRCSRCTSSHRQSSHFSHESSCPHWPLPSGWVQCPLGHCYGFSLPPLPSHALAIPFSITRQLGYNSSYAAILRLIVPSFPTTIGHSAHQRTKHRCVGDGHRNT</sequence>
<name>A0ACB8BSH0_9AGAM</name>
<protein>
    <submittedName>
        <fullName evidence="1">Uncharacterized protein</fullName>
    </submittedName>
</protein>
<reference evidence="1" key="1">
    <citation type="journal article" date="2021" name="New Phytol.">
        <title>Evolutionary innovations through gain and loss of genes in the ectomycorrhizal Boletales.</title>
        <authorList>
            <person name="Wu G."/>
            <person name="Miyauchi S."/>
            <person name="Morin E."/>
            <person name="Kuo A."/>
            <person name="Drula E."/>
            <person name="Varga T."/>
            <person name="Kohler A."/>
            <person name="Feng B."/>
            <person name="Cao Y."/>
            <person name="Lipzen A."/>
            <person name="Daum C."/>
            <person name="Hundley H."/>
            <person name="Pangilinan J."/>
            <person name="Johnson J."/>
            <person name="Barry K."/>
            <person name="LaButti K."/>
            <person name="Ng V."/>
            <person name="Ahrendt S."/>
            <person name="Min B."/>
            <person name="Choi I.G."/>
            <person name="Park H."/>
            <person name="Plett J.M."/>
            <person name="Magnuson J."/>
            <person name="Spatafora J.W."/>
            <person name="Nagy L.G."/>
            <person name="Henrissat B."/>
            <person name="Grigoriev I.V."/>
            <person name="Yang Z.L."/>
            <person name="Xu J."/>
            <person name="Martin F.M."/>
        </authorList>
    </citation>
    <scope>NUCLEOTIDE SEQUENCE</scope>
    <source>
        <strain evidence="1">KUC20120723A-06</strain>
    </source>
</reference>
<keyword evidence="2" id="KW-1185">Reference proteome</keyword>
<gene>
    <name evidence="1" type="ORF">BV22DRAFT_213162</name>
</gene>
<dbReference type="Proteomes" id="UP000790709">
    <property type="component" value="Unassembled WGS sequence"/>
</dbReference>
<evidence type="ECO:0000313" key="1">
    <source>
        <dbReference type="EMBL" id="KAH7928339.1"/>
    </source>
</evidence>
<comment type="caution">
    <text evidence="1">The sequence shown here is derived from an EMBL/GenBank/DDBJ whole genome shotgun (WGS) entry which is preliminary data.</text>
</comment>